<name>A0A381W098_9ZZZZ</name>
<dbReference type="PROSITE" id="PS00571">
    <property type="entry name" value="AMIDASES"/>
    <property type="match status" value="1"/>
</dbReference>
<dbReference type="InterPro" id="IPR036928">
    <property type="entry name" value="AS_sf"/>
</dbReference>
<accession>A0A381W098</accession>
<dbReference type="InterPro" id="IPR000120">
    <property type="entry name" value="Amidase"/>
</dbReference>
<dbReference type="PANTHER" id="PTHR11895">
    <property type="entry name" value="TRANSAMIDASE"/>
    <property type="match status" value="1"/>
</dbReference>
<dbReference type="Pfam" id="PF01425">
    <property type="entry name" value="Amidase"/>
    <property type="match status" value="1"/>
</dbReference>
<proteinExistence type="predicted"/>
<dbReference type="NCBIfam" id="NF005688">
    <property type="entry name" value="PRK07488.1"/>
    <property type="match status" value="1"/>
</dbReference>
<dbReference type="Gene3D" id="3.90.1300.10">
    <property type="entry name" value="Amidase signature (AS) domain"/>
    <property type="match status" value="1"/>
</dbReference>
<dbReference type="GO" id="GO:0003824">
    <property type="term" value="F:catalytic activity"/>
    <property type="evidence" value="ECO:0007669"/>
    <property type="project" value="InterPro"/>
</dbReference>
<dbReference type="SUPFAM" id="SSF75304">
    <property type="entry name" value="Amidase signature (AS) enzymes"/>
    <property type="match status" value="1"/>
</dbReference>
<dbReference type="PANTHER" id="PTHR11895:SF151">
    <property type="entry name" value="GLUTAMYL-TRNA(GLN) AMIDOTRANSFERASE SUBUNIT A"/>
    <property type="match status" value="1"/>
</dbReference>
<protein>
    <recommendedName>
        <fullName evidence="1">Amidase domain-containing protein</fullName>
    </recommendedName>
</protein>
<evidence type="ECO:0000259" key="1">
    <source>
        <dbReference type="Pfam" id="PF01425"/>
    </source>
</evidence>
<gene>
    <name evidence="2" type="ORF">METZ01_LOCUS98635</name>
</gene>
<sequence length="479" mass="50523">MLGMTIQSVTLAQLHELTVTEAAKALHDGQFTAVELVKNTLARIDKYEHLNAFISIDREGSLAAAHAVDEARENGVLLGPLAGVPLVIKDNINTANLPTTAGTPALENFQASAHAPVVQRLVDAGAIIIAKTNMHELAMGITSDNTHFGRVANAYDPDRFPGGSSGGTGTAIGARLVSGGLGSDTGGSVRIPSALNGIAGLRPTIGSYPRAGIVPISSTRDTAGPMARTVGDLILLDNVITGYDQPIEGYELESVRLGLPSELFWSDLEVETRLMAEGLLEKLRAAGADITVVPIEGLVKIAASATESVAYEAKRELARYLQEFNTGISLADLADQIASPDVRSFLGTRLSGEEPVYAEAYREMMEVQRPALQSAYRAAFANYKLDALIFPTTPLPARSFSETEELVLNGRTVPTFPTYVRNTAPATIAGLPGLTVPIGLTSEGLPVGIALDGPPFSDRKLLAIGLSIEALVTRLPPPD</sequence>
<dbReference type="InterPro" id="IPR020556">
    <property type="entry name" value="Amidase_CS"/>
</dbReference>
<dbReference type="InterPro" id="IPR023631">
    <property type="entry name" value="Amidase_dom"/>
</dbReference>
<dbReference type="AlphaFoldDB" id="A0A381W098"/>
<organism evidence="2">
    <name type="scientific">marine metagenome</name>
    <dbReference type="NCBI Taxonomy" id="408172"/>
    <lineage>
        <taxon>unclassified sequences</taxon>
        <taxon>metagenomes</taxon>
        <taxon>ecological metagenomes</taxon>
    </lineage>
</organism>
<feature type="domain" description="Amidase" evidence="1">
    <location>
        <begin position="35"/>
        <end position="462"/>
    </location>
</feature>
<evidence type="ECO:0000313" key="2">
    <source>
        <dbReference type="EMBL" id="SVA45781.1"/>
    </source>
</evidence>
<reference evidence="2" key="1">
    <citation type="submission" date="2018-05" db="EMBL/GenBank/DDBJ databases">
        <authorList>
            <person name="Lanie J.A."/>
            <person name="Ng W.-L."/>
            <person name="Kazmierczak K.M."/>
            <person name="Andrzejewski T.M."/>
            <person name="Davidsen T.M."/>
            <person name="Wayne K.J."/>
            <person name="Tettelin H."/>
            <person name="Glass J.I."/>
            <person name="Rusch D."/>
            <person name="Podicherti R."/>
            <person name="Tsui H.-C.T."/>
            <person name="Winkler M.E."/>
        </authorList>
    </citation>
    <scope>NUCLEOTIDE SEQUENCE</scope>
</reference>
<dbReference type="EMBL" id="UINC01010276">
    <property type="protein sequence ID" value="SVA45781.1"/>
    <property type="molecule type" value="Genomic_DNA"/>
</dbReference>